<comment type="caution">
    <text evidence="3">The sequence shown here is derived from an EMBL/GenBank/DDBJ whole genome shotgun (WGS) entry which is preliminary data.</text>
</comment>
<proteinExistence type="predicted"/>
<name>A0A8S3PST6_MYTED</name>
<keyword evidence="4" id="KW-1185">Reference proteome</keyword>
<gene>
    <name evidence="3" type="ORF">MEDL_1752</name>
</gene>
<organism evidence="3 4">
    <name type="scientific">Mytilus edulis</name>
    <name type="common">Blue mussel</name>
    <dbReference type="NCBI Taxonomy" id="6550"/>
    <lineage>
        <taxon>Eukaryota</taxon>
        <taxon>Metazoa</taxon>
        <taxon>Spiralia</taxon>
        <taxon>Lophotrochozoa</taxon>
        <taxon>Mollusca</taxon>
        <taxon>Bivalvia</taxon>
        <taxon>Autobranchia</taxon>
        <taxon>Pteriomorphia</taxon>
        <taxon>Mytilida</taxon>
        <taxon>Mytiloidea</taxon>
        <taxon>Mytilidae</taxon>
        <taxon>Mytilinae</taxon>
        <taxon>Mytilus</taxon>
    </lineage>
</organism>
<feature type="region of interest" description="Disordered" evidence="2">
    <location>
        <begin position="138"/>
        <end position="191"/>
    </location>
</feature>
<evidence type="ECO:0000256" key="1">
    <source>
        <dbReference type="SAM" id="Coils"/>
    </source>
</evidence>
<dbReference type="Proteomes" id="UP000683360">
    <property type="component" value="Unassembled WGS sequence"/>
</dbReference>
<evidence type="ECO:0000313" key="3">
    <source>
        <dbReference type="EMBL" id="CAG2186201.1"/>
    </source>
</evidence>
<feature type="compositionally biased region" description="Acidic residues" evidence="2">
    <location>
        <begin position="158"/>
        <end position="173"/>
    </location>
</feature>
<evidence type="ECO:0000313" key="4">
    <source>
        <dbReference type="Proteomes" id="UP000683360"/>
    </source>
</evidence>
<dbReference type="AlphaFoldDB" id="A0A8S3PST6"/>
<feature type="compositionally biased region" description="Basic and acidic residues" evidence="2">
    <location>
        <begin position="138"/>
        <end position="157"/>
    </location>
</feature>
<accession>A0A8S3PST6</accession>
<feature type="compositionally biased region" description="Basic and acidic residues" evidence="2">
    <location>
        <begin position="27"/>
        <end position="42"/>
    </location>
</feature>
<sequence>MASHMKRRYHHVKFDDDEFETPAFEFLNDKESKSGEMKHSDDDIQLEDSGNESSDAGLSDEDDAPEDVSFKTGKQTALQQMRDAIKNINAEKIKTKEKRRKIDEQFKEQKKRKMEELKNARLPEDFLEGIAEKLPSRTNKITEKTNSKSDIIERASLQEDEDEGSFADTEDDFDHNQDFIPFESSRSDGVEVQPIKEYQKKTTSLALTAAEFKYRQLYGSRIHRESSKSKMAKREKKKANR</sequence>
<reference evidence="3" key="1">
    <citation type="submission" date="2021-03" db="EMBL/GenBank/DDBJ databases">
        <authorList>
            <person name="Bekaert M."/>
        </authorList>
    </citation>
    <scope>NUCLEOTIDE SEQUENCE</scope>
</reference>
<dbReference type="OrthoDB" id="6115830at2759"/>
<evidence type="ECO:0000256" key="2">
    <source>
        <dbReference type="SAM" id="MobiDB-lite"/>
    </source>
</evidence>
<feature type="coiled-coil region" evidence="1">
    <location>
        <begin position="78"/>
        <end position="105"/>
    </location>
</feature>
<feature type="region of interest" description="Disordered" evidence="2">
    <location>
        <begin position="27"/>
        <end position="77"/>
    </location>
</feature>
<protein>
    <submittedName>
        <fullName evidence="3">Uncharacterized protein</fullName>
    </submittedName>
</protein>
<dbReference type="EMBL" id="CAJPWZ010000120">
    <property type="protein sequence ID" value="CAG2186201.1"/>
    <property type="molecule type" value="Genomic_DNA"/>
</dbReference>
<keyword evidence="1" id="KW-0175">Coiled coil</keyword>